<dbReference type="GeneID" id="300115416"/>
<organism evidence="1 2">
    <name type="scientific">Streptomyces koyangensis</name>
    <dbReference type="NCBI Taxonomy" id="188770"/>
    <lineage>
        <taxon>Bacteria</taxon>
        <taxon>Bacillati</taxon>
        <taxon>Actinomycetota</taxon>
        <taxon>Actinomycetes</taxon>
        <taxon>Kitasatosporales</taxon>
        <taxon>Streptomycetaceae</taxon>
        <taxon>Streptomyces</taxon>
        <taxon>Streptomyces aurantiacus group</taxon>
    </lineage>
</organism>
<evidence type="ECO:0000313" key="1">
    <source>
        <dbReference type="EMBL" id="AXQ55725.1"/>
    </source>
</evidence>
<dbReference type="Gene3D" id="3.40.50.1000">
    <property type="entry name" value="HAD superfamily/HAD-like"/>
    <property type="match status" value="1"/>
</dbReference>
<dbReference type="PANTHER" id="PTHR43434:SF1">
    <property type="entry name" value="PHOSPHOGLYCOLATE PHOSPHATASE"/>
    <property type="match status" value="1"/>
</dbReference>
<dbReference type="GO" id="GO:0005829">
    <property type="term" value="C:cytosol"/>
    <property type="evidence" value="ECO:0007669"/>
    <property type="project" value="TreeGrafter"/>
</dbReference>
<dbReference type="Gene3D" id="1.10.150.240">
    <property type="entry name" value="Putative phosphatase, domain 2"/>
    <property type="match status" value="1"/>
</dbReference>
<proteinExistence type="predicted"/>
<dbReference type="KEGG" id="sky:D0C37_14665"/>
<dbReference type="EMBL" id="CP031742">
    <property type="protein sequence ID" value="AXQ55725.1"/>
    <property type="molecule type" value="Genomic_DNA"/>
</dbReference>
<dbReference type="InterPro" id="IPR023214">
    <property type="entry name" value="HAD_sf"/>
</dbReference>
<evidence type="ECO:0000313" key="2">
    <source>
        <dbReference type="Proteomes" id="UP000259636"/>
    </source>
</evidence>
<dbReference type="InterPro" id="IPR050155">
    <property type="entry name" value="HAD-like_hydrolase_sf"/>
</dbReference>
<dbReference type="RefSeq" id="WP_117349521.1">
    <property type="nucleotide sequence ID" value="NZ_CP031742.1"/>
</dbReference>
<dbReference type="Pfam" id="PF00702">
    <property type="entry name" value="Hydrolase"/>
    <property type="match status" value="1"/>
</dbReference>
<sequence>MTSSTHPPEPTADELAALRDLVAAAKTVILGFDGPLCRLYDPLTARAAAGSLTALLAEHGVPAGDVPGRTPLALLRSLTLGALDDDPALSTALDELLTGSEVAATLTARPAPYADNLVRTWSAVGTRLAVATGHSADAVHAYLAGRGLTACFGPHVYGRTDGLTHLGHDAPPRALSALGADPAEALVVGSTSEDLRAARDAGAPFLGYARDLPAYDRLRAAGAPLVTGTLEPVRQAVWELNLPRR</sequence>
<name>A0A385DBF3_9ACTN</name>
<dbReference type="InterPro" id="IPR023198">
    <property type="entry name" value="PGP-like_dom2"/>
</dbReference>
<dbReference type="Proteomes" id="UP000259636">
    <property type="component" value="Chromosome"/>
</dbReference>
<dbReference type="GO" id="GO:0006281">
    <property type="term" value="P:DNA repair"/>
    <property type="evidence" value="ECO:0007669"/>
    <property type="project" value="TreeGrafter"/>
</dbReference>
<gene>
    <name evidence="1" type="ORF">D0C37_14665</name>
</gene>
<dbReference type="SUPFAM" id="SSF56784">
    <property type="entry name" value="HAD-like"/>
    <property type="match status" value="1"/>
</dbReference>
<reference evidence="1 2" key="1">
    <citation type="submission" date="2018-08" db="EMBL/GenBank/DDBJ databases">
        <authorList>
            <person name="Ferrada E.E."/>
            <person name="Latorre B.A."/>
        </authorList>
    </citation>
    <scope>NUCLEOTIDE SEQUENCE [LARGE SCALE GENOMIC DNA]</scope>
    <source>
        <strain evidence="1 2">VK-A60T</strain>
    </source>
</reference>
<dbReference type="GO" id="GO:0008967">
    <property type="term" value="F:phosphoglycolate phosphatase activity"/>
    <property type="evidence" value="ECO:0007669"/>
    <property type="project" value="TreeGrafter"/>
</dbReference>
<dbReference type="PANTHER" id="PTHR43434">
    <property type="entry name" value="PHOSPHOGLYCOLATE PHOSPHATASE"/>
    <property type="match status" value="1"/>
</dbReference>
<protein>
    <submittedName>
        <fullName evidence="1">HAD family phosphatase</fullName>
    </submittedName>
</protein>
<dbReference type="InterPro" id="IPR036412">
    <property type="entry name" value="HAD-like_sf"/>
</dbReference>
<accession>A0A385DBF3</accession>
<dbReference type="AlphaFoldDB" id="A0A385DBF3"/>
<dbReference type="CDD" id="cd01427">
    <property type="entry name" value="HAD_like"/>
    <property type="match status" value="1"/>
</dbReference>